<feature type="binding site" evidence="10">
    <location>
        <begin position="222"/>
        <end position="225"/>
    </location>
    <ligand>
        <name>substrate</name>
    </ligand>
</feature>
<dbReference type="GO" id="GO:0006508">
    <property type="term" value="P:proteolysis"/>
    <property type="evidence" value="ECO:0007669"/>
    <property type="project" value="UniProtKB-KW"/>
</dbReference>
<evidence type="ECO:0000256" key="2">
    <source>
        <dbReference type="ARBA" id="ARBA00010872"/>
    </source>
</evidence>
<comment type="catalytic activity">
    <reaction evidence="6">
        <text>L-asparagine + H2O = L-aspartate + NH4(+)</text>
        <dbReference type="Rhea" id="RHEA:21016"/>
        <dbReference type="ChEBI" id="CHEBI:15377"/>
        <dbReference type="ChEBI" id="CHEBI:28938"/>
        <dbReference type="ChEBI" id="CHEBI:29991"/>
        <dbReference type="ChEBI" id="CHEBI:58048"/>
        <dbReference type="EC" id="3.5.1.1"/>
    </reaction>
</comment>
<comment type="subunit">
    <text evidence="8">Heterodimer of an alpha and beta chain produced by autocleavage.</text>
</comment>
<evidence type="ECO:0000256" key="8">
    <source>
        <dbReference type="ARBA" id="ARBA00061780"/>
    </source>
</evidence>
<dbReference type="GO" id="GO:0004067">
    <property type="term" value="F:asparaginase activity"/>
    <property type="evidence" value="ECO:0007669"/>
    <property type="project" value="UniProtKB-EC"/>
</dbReference>
<feature type="signal peptide" evidence="12">
    <location>
        <begin position="1"/>
        <end position="18"/>
    </location>
</feature>
<dbReference type="Pfam" id="PF01112">
    <property type="entry name" value="Asparaginase_2"/>
    <property type="match status" value="1"/>
</dbReference>
<evidence type="ECO:0000313" key="13">
    <source>
        <dbReference type="EMBL" id="ALC39586.1"/>
    </source>
</evidence>
<evidence type="ECO:0000256" key="6">
    <source>
        <dbReference type="ARBA" id="ARBA00049366"/>
    </source>
</evidence>
<evidence type="ECO:0000256" key="10">
    <source>
        <dbReference type="PIRSR" id="PIRSR600246-2"/>
    </source>
</evidence>
<evidence type="ECO:0000256" key="4">
    <source>
        <dbReference type="ARBA" id="ARBA00022801"/>
    </source>
</evidence>
<name>A0A0M5J1T4_DROBS</name>
<accession>A0A0M5J1T4</accession>
<dbReference type="InterPro" id="IPR033844">
    <property type="entry name" value="ASRGL1_meta"/>
</dbReference>
<dbReference type="Proteomes" id="UP000494163">
    <property type="component" value="Chromosome 2L"/>
</dbReference>
<keyword evidence="4" id="KW-0378">Hydrolase</keyword>
<dbReference type="OrthoDB" id="2262349at2759"/>
<evidence type="ECO:0000256" key="1">
    <source>
        <dbReference type="ARBA" id="ARBA00000306"/>
    </source>
</evidence>
<dbReference type="PANTHER" id="PTHR10188:SF41">
    <property type="entry name" value="ISOASPARTYL PEPTIDASE_L-ASPARAGINASE"/>
    <property type="match status" value="1"/>
</dbReference>
<evidence type="ECO:0000256" key="5">
    <source>
        <dbReference type="ARBA" id="ARBA00022813"/>
    </source>
</evidence>
<keyword evidence="5" id="KW-0068">Autocatalytic cleavage</keyword>
<dbReference type="PANTHER" id="PTHR10188">
    <property type="entry name" value="L-ASPARAGINASE"/>
    <property type="match status" value="1"/>
</dbReference>
<dbReference type="EMBL" id="CP012523">
    <property type="protein sequence ID" value="ALC39586.1"/>
    <property type="molecule type" value="Genomic_DNA"/>
</dbReference>
<dbReference type="InterPro" id="IPR029055">
    <property type="entry name" value="Ntn_hydrolases_N"/>
</dbReference>
<evidence type="ECO:0000256" key="7">
    <source>
        <dbReference type="ARBA" id="ARBA00054922"/>
    </source>
</evidence>
<dbReference type="AlphaFoldDB" id="A0A0M5J1T4"/>
<dbReference type="CDD" id="cd04702">
    <property type="entry name" value="ASRGL1_like"/>
    <property type="match status" value="1"/>
</dbReference>
<dbReference type="SMR" id="A0A0M5J1T4"/>
<sequence length="342" mass="36052">MLRFLLVTSLILFVPAQAAKLSECAQFEPTVLVHGGAGNIADAKVPFAKLGVKHAARRGYEALQQTGSVLDAVEQAVNALEEDGNFNAGYGAVLNWDGDVEMDAAIMHGGNLSAGCVSLARDIVHPISLDRCIMETTRHQYIAGEGAMHIAQQQGFDILSKGALVTEAAKKSLADFKASLNGSRADMLYGSPGTVGAVALDACGNVAAATSTGGITGKLPGRIGDSPLLGAGTYADNETGAVSATGHGETIMRFNVVSRMLALVQHGNCSMQQAAQQVLQQMSARFEQTAGIIGIDHFGQLGIYFTSKRMSWAYQRGEELHFGVDKDEDEVEIVGEPRVANN</sequence>
<comment type="similarity">
    <text evidence="2">Belongs to the Ntn-hydrolase family.</text>
</comment>
<organism evidence="13 14">
    <name type="scientific">Drosophila busckii</name>
    <name type="common">Fruit fly</name>
    <dbReference type="NCBI Taxonomy" id="30019"/>
    <lineage>
        <taxon>Eukaryota</taxon>
        <taxon>Metazoa</taxon>
        <taxon>Ecdysozoa</taxon>
        <taxon>Arthropoda</taxon>
        <taxon>Hexapoda</taxon>
        <taxon>Insecta</taxon>
        <taxon>Pterygota</taxon>
        <taxon>Neoptera</taxon>
        <taxon>Endopterygota</taxon>
        <taxon>Diptera</taxon>
        <taxon>Brachycera</taxon>
        <taxon>Muscomorpha</taxon>
        <taxon>Ephydroidea</taxon>
        <taxon>Drosophilidae</taxon>
        <taxon>Drosophila</taxon>
    </lineage>
</organism>
<feature type="site" description="Cleavage; by autolysis" evidence="11">
    <location>
        <begin position="193"/>
        <end position="194"/>
    </location>
</feature>
<dbReference type="FunFam" id="3.60.20.30:FF:000001">
    <property type="entry name" value="Isoaspartyl peptidase/L-asparaginase"/>
    <property type="match status" value="1"/>
</dbReference>
<evidence type="ECO:0000256" key="11">
    <source>
        <dbReference type="PIRSR" id="PIRSR600246-3"/>
    </source>
</evidence>
<keyword evidence="14" id="KW-1185">Reference proteome</keyword>
<dbReference type="GO" id="GO:0033345">
    <property type="term" value="P:L-asparagine catabolic process via L-aspartate"/>
    <property type="evidence" value="ECO:0007669"/>
    <property type="project" value="TreeGrafter"/>
</dbReference>
<evidence type="ECO:0000256" key="9">
    <source>
        <dbReference type="PIRSR" id="PIRSR600246-1"/>
    </source>
</evidence>
<evidence type="ECO:0000313" key="14">
    <source>
        <dbReference type="Proteomes" id="UP000494163"/>
    </source>
</evidence>
<dbReference type="GO" id="GO:0008798">
    <property type="term" value="F:beta-aspartyl-peptidase activity"/>
    <property type="evidence" value="ECO:0007669"/>
    <property type="project" value="UniProtKB-EC"/>
</dbReference>
<dbReference type="STRING" id="30019.A0A0M5J1T4"/>
<dbReference type="Gene3D" id="3.60.20.30">
    <property type="entry name" value="(Glycosyl)asparaginase"/>
    <property type="match status" value="1"/>
</dbReference>
<evidence type="ECO:0000256" key="3">
    <source>
        <dbReference type="ARBA" id="ARBA00022670"/>
    </source>
</evidence>
<reference evidence="13 14" key="1">
    <citation type="submission" date="2015-08" db="EMBL/GenBank/DDBJ databases">
        <title>Ancestral chromatin configuration constrains chromatin evolution on differentiating sex chromosomes in Drosophila.</title>
        <authorList>
            <person name="Zhou Q."/>
            <person name="Bachtrog D."/>
        </authorList>
    </citation>
    <scope>NUCLEOTIDE SEQUENCE [LARGE SCALE GENOMIC DNA]</scope>
    <source>
        <tissue evidence="13">Whole larvae</tissue>
    </source>
</reference>
<dbReference type="InterPro" id="IPR000246">
    <property type="entry name" value="Peptidase_T2"/>
</dbReference>
<dbReference type="OMA" id="MGIIMVD"/>
<feature type="chain" id="PRO_5005803807" evidence="12">
    <location>
        <begin position="19"/>
        <end position="342"/>
    </location>
</feature>
<protein>
    <submittedName>
        <fullName evidence="13">CG7860</fullName>
    </submittedName>
</protein>
<keyword evidence="3" id="KW-0645">Protease</keyword>
<evidence type="ECO:0000256" key="12">
    <source>
        <dbReference type="SAM" id="SignalP"/>
    </source>
</evidence>
<feature type="binding site" evidence="10">
    <location>
        <begin position="245"/>
        <end position="248"/>
    </location>
    <ligand>
        <name>substrate</name>
    </ligand>
</feature>
<keyword evidence="12" id="KW-0732">Signal</keyword>
<proteinExistence type="inferred from homology"/>
<dbReference type="GO" id="GO:0005737">
    <property type="term" value="C:cytoplasm"/>
    <property type="evidence" value="ECO:0007669"/>
    <property type="project" value="TreeGrafter"/>
</dbReference>
<feature type="active site" description="Nucleophile" evidence="9">
    <location>
        <position position="194"/>
    </location>
</feature>
<comment type="function">
    <text evidence="7">Has both L-asparaginase and beta-aspartyl peptidase activity. Does not have aspartylglucosaminidase activity and is inactive toward GlcNAc-L-Asn. Likewise, has no activity toward glutamine.</text>
</comment>
<comment type="catalytic activity">
    <reaction evidence="1">
        <text>Cleavage of a beta-linked Asp residue from the N-terminus of a polypeptide.</text>
        <dbReference type="EC" id="3.4.19.5"/>
    </reaction>
</comment>
<gene>
    <name evidence="13" type="ORF">Dbus_chr2Lg1671</name>
</gene>
<dbReference type="SUPFAM" id="SSF56235">
    <property type="entry name" value="N-terminal nucleophile aminohydrolases (Ntn hydrolases)"/>
    <property type="match status" value="1"/>
</dbReference>